<dbReference type="EMBL" id="JACIEJ010000008">
    <property type="protein sequence ID" value="MBB3986845.1"/>
    <property type="molecule type" value="Genomic_DNA"/>
</dbReference>
<evidence type="ECO:0000256" key="1">
    <source>
        <dbReference type="SAM" id="MobiDB-lite"/>
    </source>
</evidence>
<dbReference type="AlphaFoldDB" id="A0A7W6DPF9"/>
<proteinExistence type="predicted"/>
<name>A0A7W6DPF9_9RHOB</name>
<feature type="region of interest" description="Disordered" evidence="1">
    <location>
        <begin position="39"/>
        <end position="62"/>
    </location>
</feature>
<keyword evidence="3" id="KW-1185">Reference proteome</keyword>
<reference evidence="2 3" key="1">
    <citation type="submission" date="2020-08" db="EMBL/GenBank/DDBJ databases">
        <title>Genomic Encyclopedia of Type Strains, Phase IV (KMG-IV): sequencing the most valuable type-strain genomes for metagenomic binning, comparative biology and taxonomic classification.</title>
        <authorList>
            <person name="Goeker M."/>
        </authorList>
    </citation>
    <scope>NUCLEOTIDE SEQUENCE [LARGE SCALE GENOMIC DNA]</scope>
    <source>
        <strain evidence="2 3">DSM 102235</strain>
    </source>
</reference>
<accession>A0A7W6DPF9</accession>
<organism evidence="2 3">
    <name type="scientific">Sagittula marina</name>
    <dbReference type="NCBI Taxonomy" id="943940"/>
    <lineage>
        <taxon>Bacteria</taxon>
        <taxon>Pseudomonadati</taxon>
        <taxon>Pseudomonadota</taxon>
        <taxon>Alphaproteobacteria</taxon>
        <taxon>Rhodobacterales</taxon>
        <taxon>Roseobacteraceae</taxon>
        <taxon>Sagittula</taxon>
    </lineage>
</organism>
<dbReference type="Proteomes" id="UP000541426">
    <property type="component" value="Unassembled WGS sequence"/>
</dbReference>
<evidence type="ECO:0000313" key="2">
    <source>
        <dbReference type="EMBL" id="MBB3986845.1"/>
    </source>
</evidence>
<protein>
    <submittedName>
        <fullName evidence="2">Uncharacterized protein</fullName>
    </submittedName>
</protein>
<evidence type="ECO:0000313" key="3">
    <source>
        <dbReference type="Proteomes" id="UP000541426"/>
    </source>
</evidence>
<sequence>MRRHLTFEDMTSASTYPTLNMRLNRYRLALDRLHHSIRDQSRPNLIPLQPAALSGPARKSNR</sequence>
<comment type="caution">
    <text evidence="2">The sequence shown here is derived from an EMBL/GenBank/DDBJ whole genome shotgun (WGS) entry which is preliminary data.</text>
</comment>
<gene>
    <name evidence="2" type="ORF">GGQ68_003189</name>
</gene>